<evidence type="ECO:0000256" key="4">
    <source>
        <dbReference type="ARBA" id="ARBA00022801"/>
    </source>
</evidence>
<evidence type="ECO:0000256" key="1">
    <source>
        <dbReference type="ARBA" id="ARBA00001936"/>
    </source>
</evidence>
<comment type="cofactor">
    <cofactor evidence="2">
        <name>Mg(2+)</name>
        <dbReference type="ChEBI" id="CHEBI:18420"/>
    </cofactor>
</comment>
<reference evidence="9" key="1">
    <citation type="submission" date="2017-12" db="EMBL/GenBank/DDBJ databases">
        <title>Draft genome sequence of Telmatospirillum siberiense 26-4b1T, an acidotolerant peatland alphaproteobacterium potentially involved in sulfur cycling.</title>
        <authorList>
            <person name="Hausmann B."/>
            <person name="Pjevac P."/>
            <person name="Schreck K."/>
            <person name="Herbold C.W."/>
            <person name="Daims H."/>
            <person name="Wagner M."/>
            <person name="Pester M."/>
            <person name="Loy A."/>
        </authorList>
    </citation>
    <scope>NUCLEOTIDE SEQUENCE [LARGE SCALE GENOMIC DNA]</scope>
    <source>
        <strain evidence="9">26-4b1</strain>
    </source>
</reference>
<dbReference type="PANTHER" id="PTHR12992:SF11">
    <property type="entry name" value="MITOCHONDRIAL COENZYME A DIPHOSPHATASE NUDT8"/>
    <property type="match status" value="1"/>
</dbReference>
<dbReference type="Gene3D" id="3.90.79.10">
    <property type="entry name" value="Nucleoside Triphosphate Pyrophosphohydrolase"/>
    <property type="match status" value="1"/>
</dbReference>
<dbReference type="PROSITE" id="PS51462">
    <property type="entry name" value="NUDIX"/>
    <property type="match status" value="1"/>
</dbReference>
<organism evidence="8 9">
    <name type="scientific">Telmatospirillum siberiense</name>
    <dbReference type="NCBI Taxonomy" id="382514"/>
    <lineage>
        <taxon>Bacteria</taxon>
        <taxon>Pseudomonadati</taxon>
        <taxon>Pseudomonadota</taxon>
        <taxon>Alphaproteobacteria</taxon>
        <taxon>Rhodospirillales</taxon>
        <taxon>Rhodospirillaceae</taxon>
        <taxon>Telmatospirillum</taxon>
    </lineage>
</organism>
<dbReference type="Proteomes" id="UP000233293">
    <property type="component" value="Unassembled WGS sequence"/>
</dbReference>
<dbReference type="InterPro" id="IPR000086">
    <property type="entry name" value="NUDIX_hydrolase_dom"/>
</dbReference>
<evidence type="ECO:0000256" key="2">
    <source>
        <dbReference type="ARBA" id="ARBA00001946"/>
    </source>
</evidence>
<dbReference type="PANTHER" id="PTHR12992">
    <property type="entry name" value="NUDIX HYDROLASE"/>
    <property type="match status" value="1"/>
</dbReference>
<dbReference type="AlphaFoldDB" id="A0A2N3PTS6"/>
<comment type="caution">
    <text evidence="8">The sequence shown here is derived from an EMBL/GenBank/DDBJ whole genome shotgun (WGS) entry which is preliminary data.</text>
</comment>
<name>A0A2N3PTS6_9PROT</name>
<keyword evidence="4" id="KW-0378">Hydrolase</keyword>
<gene>
    <name evidence="8" type="ORF">CWS72_15070</name>
</gene>
<dbReference type="InterPro" id="IPR045121">
    <property type="entry name" value="CoAse"/>
</dbReference>
<evidence type="ECO:0000313" key="8">
    <source>
        <dbReference type="EMBL" id="PKU23805.1"/>
    </source>
</evidence>
<dbReference type="NCBIfam" id="NF007980">
    <property type="entry name" value="PRK10707.1"/>
    <property type="match status" value="1"/>
</dbReference>
<proteinExistence type="predicted"/>
<protein>
    <submittedName>
        <fullName evidence="8">CoA pyrophosphatase</fullName>
    </submittedName>
</protein>
<dbReference type="OrthoDB" id="9802805at2"/>
<evidence type="ECO:0000256" key="5">
    <source>
        <dbReference type="ARBA" id="ARBA00022842"/>
    </source>
</evidence>
<dbReference type="EMBL" id="PIUM01000017">
    <property type="protein sequence ID" value="PKU23805.1"/>
    <property type="molecule type" value="Genomic_DNA"/>
</dbReference>
<feature type="domain" description="Nudix hydrolase" evidence="7">
    <location>
        <begin position="60"/>
        <end position="193"/>
    </location>
</feature>
<comment type="cofactor">
    <cofactor evidence="1">
        <name>Mn(2+)</name>
        <dbReference type="ChEBI" id="CHEBI:29035"/>
    </cofactor>
</comment>
<keyword evidence="6" id="KW-0464">Manganese</keyword>
<evidence type="ECO:0000259" key="7">
    <source>
        <dbReference type="PROSITE" id="PS51462"/>
    </source>
</evidence>
<dbReference type="SUPFAM" id="SSF55811">
    <property type="entry name" value="Nudix"/>
    <property type="match status" value="1"/>
</dbReference>
<sequence length="223" mass="24499">MEQRDFLSSRETRFCDLTRDAIARALAASRTAPSRRSDAETSRLLGDAIGSAARAAPTELVPAAVLVPLVRREDGLTVLLTQRTAHLSHHGGQISFPGGRMEPEDADPTAAALRETREEIGLPSEAVDVLGRLDDYVTVTGFKVAPVVGLIHPPFTLVPESFEVQEIFEVPLSFVLNPVNHQRHSRVTPAGETRHFYAIPFGERYIWGATAAMLVNFYETLVR</sequence>
<evidence type="ECO:0000313" key="9">
    <source>
        <dbReference type="Proteomes" id="UP000233293"/>
    </source>
</evidence>
<dbReference type="CDD" id="cd03426">
    <property type="entry name" value="NUDIX_CoAse_Nudt7"/>
    <property type="match status" value="1"/>
</dbReference>
<dbReference type="Pfam" id="PF00293">
    <property type="entry name" value="NUDIX"/>
    <property type="match status" value="1"/>
</dbReference>
<evidence type="ECO:0000256" key="6">
    <source>
        <dbReference type="ARBA" id="ARBA00023211"/>
    </source>
</evidence>
<dbReference type="GO" id="GO:0046872">
    <property type="term" value="F:metal ion binding"/>
    <property type="evidence" value="ECO:0007669"/>
    <property type="project" value="UniProtKB-KW"/>
</dbReference>
<dbReference type="InterPro" id="IPR015797">
    <property type="entry name" value="NUDIX_hydrolase-like_dom_sf"/>
</dbReference>
<keyword evidence="9" id="KW-1185">Reference proteome</keyword>
<dbReference type="GO" id="GO:0010945">
    <property type="term" value="F:coenzyme A diphosphatase activity"/>
    <property type="evidence" value="ECO:0007669"/>
    <property type="project" value="InterPro"/>
</dbReference>
<keyword evidence="5" id="KW-0460">Magnesium</keyword>
<keyword evidence="3" id="KW-0479">Metal-binding</keyword>
<evidence type="ECO:0000256" key="3">
    <source>
        <dbReference type="ARBA" id="ARBA00022723"/>
    </source>
</evidence>
<accession>A0A2N3PTS6</accession>